<dbReference type="SUPFAM" id="SSF51445">
    <property type="entry name" value="(Trans)glycosidases"/>
    <property type="match status" value="1"/>
</dbReference>
<dbReference type="PROSITE" id="PS50022">
    <property type="entry name" value="FA58C_3"/>
    <property type="match status" value="1"/>
</dbReference>
<dbReference type="Pfam" id="PF02836">
    <property type="entry name" value="Glyco_hydro_2_C"/>
    <property type="match status" value="1"/>
</dbReference>
<evidence type="ECO:0000256" key="1">
    <source>
        <dbReference type="ARBA" id="ARBA00007401"/>
    </source>
</evidence>
<protein>
    <submittedName>
        <fullName evidence="5">DUF4982 domain-containing protein</fullName>
    </submittedName>
</protein>
<sequence length="975" mass="111339">MEKKYLLLACVTLFSQLHIYSKEQQSINLGDTPWKFSKVIRQETNLAKDASILYGLQKVSEINDDDIHTEWRADYSSEKHLFIDLHEKKQLKNFKLIFKGDQTRFATVKMEASLNNEDWYPMAEGTVKRACDLHKEGDISNVNNTVGYFEKVTYTYLSIPVSASYRYIRLTILSCQSEKNEELPKRISELAIYPVENNYSDQEIAGLAFKDDQWESVGIPHCFNERDTYLNASTGERCWRGEAWYRKKIGFSKKDRDKEIFLEFQGINFAAIVFINGQAIPGNTQVQHPGIVTHVGSALPFVVNITKYIKWNTENQIAIKVSNAKNTFFTWPEFGTNEGFGQAMGGIVCPIYMHKKHKIHIPFNRYSPLKKWGTYLGTVSATPQKATIRFQVNVDNTTDQEQDIELRTYLQDQQGHTVLSFSDKQKVSARTTQLFDHTESIQNPHLWYPIGCSGTPYLYTVLNKVYVNGKLADSQSEPFGIREITWDENYCYVNGEKCILRGFGSRNIYPGLGAAIPAALQWQDIALIAQCGGNTLRVGHQPPFTEALKACDAYGVLLITNSGDGEWSLKNEPAKTYKREYDREMLVAFRNHPSVVIWESNNGLAYDGDKYLPSHTLSEVKAWDYIQPRLVLNRDGYPPEWDEKEPIVIGYTNRYEKVKGRPSLNTEVYGANWSGLPSWCIARFDYNNEKEFSMDYIRNYLDNLDNQACGWIDWMLVETYGEGYTIYLNGMKNQKSLGSCAMDGNRFPKLKYRIYQKALWVPYSQQPGVALQSHWNYSGIQNIDAWSNCLYVELFINKKSYGIVEPDQRTRQCTWRDIQWEPGTVEAVGLDTNKHPVCSEKIESSDKPYAIEVTIEKPAAKPTGEEFILKANASDAFIVTAKVVDKDGHWCPWADNLLKFEVEGEGIYKGSYNFYVTEGKDLSYHAPGDTELQAEGGLMRVAVRTTFKPGKIKVKVSSDGLISGESIIKSKKIKH</sequence>
<feature type="domain" description="F5/8 type C" evidence="4">
    <location>
        <begin position="21"/>
        <end position="192"/>
    </location>
</feature>
<dbReference type="GO" id="GO:0005975">
    <property type="term" value="P:carbohydrate metabolic process"/>
    <property type="evidence" value="ECO:0007669"/>
    <property type="project" value="InterPro"/>
</dbReference>
<evidence type="ECO:0000259" key="4">
    <source>
        <dbReference type="PROSITE" id="PS50022"/>
    </source>
</evidence>
<reference evidence="5 6" key="1">
    <citation type="submission" date="2018-08" db="EMBL/GenBank/DDBJ databases">
        <title>A genome reference for cultivated species of the human gut microbiota.</title>
        <authorList>
            <person name="Zou Y."/>
            <person name="Xue W."/>
            <person name="Luo G."/>
        </authorList>
    </citation>
    <scope>NUCLEOTIDE SEQUENCE [LARGE SCALE GENOMIC DNA]</scope>
    <source>
        <strain evidence="5 6">AM40-30BH</strain>
    </source>
</reference>
<gene>
    <name evidence="5" type="ORF">DW888_14195</name>
</gene>
<dbReference type="RefSeq" id="WP_122201820.1">
    <property type="nucleotide sequence ID" value="NZ_CABJFV010000011.1"/>
</dbReference>
<accession>A0A413VKC1</accession>
<evidence type="ECO:0000256" key="3">
    <source>
        <dbReference type="ARBA" id="ARBA00023295"/>
    </source>
</evidence>
<dbReference type="InterPro" id="IPR017853">
    <property type="entry name" value="GH"/>
</dbReference>
<dbReference type="InterPro" id="IPR051913">
    <property type="entry name" value="GH2_Domain-Containing"/>
</dbReference>
<name>A0A413VKC1_9BACE</name>
<dbReference type="Gene3D" id="2.60.40.10">
    <property type="entry name" value="Immunoglobulins"/>
    <property type="match status" value="3"/>
</dbReference>
<dbReference type="PANTHER" id="PTHR42732">
    <property type="entry name" value="BETA-GALACTOSIDASE"/>
    <property type="match status" value="1"/>
</dbReference>
<keyword evidence="2" id="KW-0378">Hydrolase</keyword>
<dbReference type="Pfam" id="PF16355">
    <property type="entry name" value="DUF4982"/>
    <property type="match status" value="1"/>
</dbReference>
<comment type="similarity">
    <text evidence="1">Belongs to the glycosyl hydrolase 2 family.</text>
</comment>
<dbReference type="AlphaFoldDB" id="A0A413VKC1"/>
<dbReference type="Proteomes" id="UP000284379">
    <property type="component" value="Unassembled WGS sequence"/>
</dbReference>
<dbReference type="Pfam" id="PF00703">
    <property type="entry name" value="Glyco_hydro_2"/>
    <property type="match status" value="1"/>
</dbReference>
<proteinExistence type="inferred from homology"/>
<dbReference type="SUPFAM" id="SSF49303">
    <property type="entry name" value="beta-Galactosidase/glucuronidase domain"/>
    <property type="match status" value="1"/>
</dbReference>
<dbReference type="InterPro" id="IPR040605">
    <property type="entry name" value="Glyco_hydro2_dom5"/>
</dbReference>
<dbReference type="Gene3D" id="2.60.120.260">
    <property type="entry name" value="Galactose-binding domain-like"/>
    <property type="match status" value="2"/>
</dbReference>
<dbReference type="InterPro" id="IPR000421">
    <property type="entry name" value="FA58C"/>
</dbReference>
<evidence type="ECO:0000313" key="5">
    <source>
        <dbReference type="EMBL" id="RHB34035.1"/>
    </source>
</evidence>
<dbReference type="InterPro" id="IPR036156">
    <property type="entry name" value="Beta-gal/glucu_dom_sf"/>
</dbReference>
<evidence type="ECO:0000313" key="6">
    <source>
        <dbReference type="Proteomes" id="UP000284379"/>
    </source>
</evidence>
<dbReference type="InterPro" id="IPR006102">
    <property type="entry name" value="Ig-like_GH2"/>
</dbReference>
<dbReference type="PANTHER" id="PTHR42732:SF1">
    <property type="entry name" value="BETA-MANNOSIDASE"/>
    <property type="match status" value="1"/>
</dbReference>
<dbReference type="Pfam" id="PF18565">
    <property type="entry name" value="Glyco_hydro2_C5"/>
    <property type="match status" value="1"/>
</dbReference>
<dbReference type="GO" id="GO:0004553">
    <property type="term" value="F:hydrolase activity, hydrolyzing O-glycosyl compounds"/>
    <property type="evidence" value="ECO:0007669"/>
    <property type="project" value="InterPro"/>
</dbReference>
<organism evidence="5 6">
    <name type="scientific">Bacteroides nordii</name>
    <dbReference type="NCBI Taxonomy" id="291645"/>
    <lineage>
        <taxon>Bacteria</taxon>
        <taxon>Pseudomonadati</taxon>
        <taxon>Bacteroidota</taxon>
        <taxon>Bacteroidia</taxon>
        <taxon>Bacteroidales</taxon>
        <taxon>Bacteroidaceae</taxon>
        <taxon>Bacteroides</taxon>
    </lineage>
</organism>
<keyword evidence="3" id="KW-0326">Glycosidase</keyword>
<evidence type="ECO:0000256" key="2">
    <source>
        <dbReference type="ARBA" id="ARBA00022801"/>
    </source>
</evidence>
<dbReference type="EMBL" id="QSGO01000011">
    <property type="protein sequence ID" value="RHB34035.1"/>
    <property type="molecule type" value="Genomic_DNA"/>
</dbReference>
<dbReference type="SUPFAM" id="SSF49785">
    <property type="entry name" value="Galactose-binding domain-like"/>
    <property type="match status" value="2"/>
</dbReference>
<dbReference type="Pfam" id="PF00754">
    <property type="entry name" value="F5_F8_type_C"/>
    <property type="match status" value="1"/>
</dbReference>
<dbReference type="Gene3D" id="3.20.20.80">
    <property type="entry name" value="Glycosidases"/>
    <property type="match status" value="1"/>
</dbReference>
<comment type="caution">
    <text evidence="5">The sequence shown here is derived from an EMBL/GenBank/DDBJ whole genome shotgun (WGS) entry which is preliminary data.</text>
</comment>
<dbReference type="InterPro" id="IPR008979">
    <property type="entry name" value="Galactose-bd-like_sf"/>
</dbReference>
<dbReference type="InterPro" id="IPR032311">
    <property type="entry name" value="DUF4982"/>
</dbReference>
<dbReference type="InterPro" id="IPR013783">
    <property type="entry name" value="Ig-like_fold"/>
</dbReference>
<dbReference type="InterPro" id="IPR006103">
    <property type="entry name" value="Glyco_hydro_2_cat"/>
</dbReference>